<evidence type="ECO:0000313" key="6">
    <source>
        <dbReference type="Proteomes" id="UP000728647"/>
    </source>
</evidence>
<feature type="domain" description="Nudix hydrolase" evidence="4">
    <location>
        <begin position="20"/>
        <end position="153"/>
    </location>
</feature>
<dbReference type="Pfam" id="PF00293">
    <property type="entry name" value="NUDIX"/>
    <property type="match status" value="1"/>
</dbReference>
<dbReference type="EMBL" id="JABURA010000001">
    <property type="protein sequence ID" value="NUB91500.1"/>
    <property type="molecule type" value="Genomic_DNA"/>
</dbReference>
<dbReference type="SUPFAM" id="SSF55811">
    <property type="entry name" value="Nudix"/>
    <property type="match status" value="1"/>
</dbReference>
<dbReference type="Proteomes" id="UP000728647">
    <property type="component" value="Unassembled WGS sequence"/>
</dbReference>
<dbReference type="PANTHER" id="PTHR43046:SF12">
    <property type="entry name" value="GDP-MANNOSE MANNOSYL HYDROLASE"/>
    <property type="match status" value="1"/>
</dbReference>
<proteinExistence type="predicted"/>
<evidence type="ECO:0000256" key="1">
    <source>
        <dbReference type="ARBA" id="ARBA00001946"/>
    </source>
</evidence>
<organism evidence="5 6">
    <name type="scientific">Haloterrigena gelatinilytica</name>
    <dbReference type="NCBI Taxonomy" id="2741724"/>
    <lineage>
        <taxon>Archaea</taxon>
        <taxon>Methanobacteriati</taxon>
        <taxon>Methanobacteriota</taxon>
        <taxon>Stenosarchaea group</taxon>
        <taxon>Halobacteria</taxon>
        <taxon>Halobacteriales</taxon>
        <taxon>Natrialbaceae</taxon>
        <taxon>Haloterrigena</taxon>
    </lineage>
</organism>
<dbReference type="Gene3D" id="3.90.79.10">
    <property type="entry name" value="Nucleoside Triphosphate Pyrophosphohydrolase"/>
    <property type="match status" value="1"/>
</dbReference>
<dbReference type="InterPro" id="IPR000086">
    <property type="entry name" value="NUDIX_hydrolase_dom"/>
</dbReference>
<dbReference type="PROSITE" id="PS51462">
    <property type="entry name" value="NUDIX"/>
    <property type="match status" value="1"/>
</dbReference>
<evidence type="ECO:0000313" key="5">
    <source>
        <dbReference type="EMBL" id="NUB91500.1"/>
    </source>
</evidence>
<dbReference type="InterPro" id="IPR015797">
    <property type="entry name" value="NUDIX_hydrolase-like_dom_sf"/>
</dbReference>
<dbReference type="AlphaFoldDB" id="A0A8J8GLR9"/>
<comment type="cofactor">
    <cofactor evidence="1">
        <name>Mg(2+)</name>
        <dbReference type="ChEBI" id="CHEBI:18420"/>
    </cofactor>
</comment>
<evidence type="ECO:0000256" key="3">
    <source>
        <dbReference type="ARBA" id="ARBA00022842"/>
    </source>
</evidence>
<keyword evidence="2" id="KW-0378">Hydrolase</keyword>
<dbReference type="OrthoDB" id="40462at2157"/>
<evidence type="ECO:0000256" key="2">
    <source>
        <dbReference type="ARBA" id="ARBA00022801"/>
    </source>
</evidence>
<name>A0A8J8GLR9_9EURY</name>
<reference evidence="5" key="1">
    <citation type="submission" date="2020-06" db="EMBL/GenBank/DDBJ databases">
        <title>Haloterrigena sp. nov., an extremely halophilic archaeon isolated from a saline sediment.</title>
        <authorList>
            <person name="Liu B.-B."/>
        </authorList>
    </citation>
    <scope>NUCLEOTIDE SEQUENCE</scope>
    <source>
        <strain evidence="5">SYSU A121-1</strain>
    </source>
</reference>
<keyword evidence="3" id="KW-0460">Magnesium</keyword>
<gene>
    <name evidence="5" type="ORF">HT576_10785</name>
</gene>
<dbReference type="PANTHER" id="PTHR43046">
    <property type="entry name" value="GDP-MANNOSE MANNOSYL HYDROLASE"/>
    <property type="match status" value="1"/>
</dbReference>
<evidence type="ECO:0000259" key="4">
    <source>
        <dbReference type="PROSITE" id="PS51462"/>
    </source>
</evidence>
<accession>A0A8J8GLR9</accession>
<dbReference type="RefSeq" id="WP_174702035.1">
    <property type="nucleotide sequence ID" value="NZ_JABURA010000001.1"/>
</dbReference>
<comment type="caution">
    <text evidence="5">The sequence shown here is derived from an EMBL/GenBank/DDBJ whole genome shotgun (WGS) entry which is preliminary data.</text>
</comment>
<sequence length="153" mass="17646">MEVHNERIPDDLFSEFIAQMPEICVEIVVENDEGILLAKRTNKPVKDEWFWPGGRLYKGEQLEDAAHRIANEELGIDVELLDQLGVYSHFWETSAEENNPSRHTVNVVYHASPAEDSPSISLDEQHSEIQWVSEIDENLHEYVKLYLSDSNLL</sequence>
<dbReference type="GO" id="GO:0016787">
    <property type="term" value="F:hydrolase activity"/>
    <property type="evidence" value="ECO:0007669"/>
    <property type="project" value="UniProtKB-KW"/>
</dbReference>
<protein>
    <submittedName>
        <fullName evidence="5">NUDIX domain-containing protein</fullName>
    </submittedName>
</protein>